<comment type="similarity">
    <text evidence="7">Belongs to the tRNA(Ile)-lysidine synthase family.</text>
</comment>
<accession>A0A524RQJ8</accession>
<dbReference type="AlphaFoldDB" id="A0A524RQJ8"/>
<dbReference type="GO" id="GO:0032267">
    <property type="term" value="F:tRNA(Ile)-lysidine synthase activity"/>
    <property type="evidence" value="ECO:0007669"/>
    <property type="project" value="UniProtKB-EC"/>
</dbReference>
<dbReference type="NCBIfam" id="TIGR02432">
    <property type="entry name" value="lysidine_TilS_N"/>
    <property type="match status" value="1"/>
</dbReference>
<evidence type="ECO:0000313" key="10">
    <source>
        <dbReference type="EMBL" id="TGG94811.1"/>
    </source>
</evidence>
<evidence type="ECO:0000256" key="4">
    <source>
        <dbReference type="ARBA" id="ARBA00022741"/>
    </source>
</evidence>
<dbReference type="InterPro" id="IPR011063">
    <property type="entry name" value="TilS/TtcA_N"/>
</dbReference>
<dbReference type="InterPro" id="IPR012094">
    <property type="entry name" value="tRNA_Ile_lys_synt"/>
</dbReference>
<dbReference type="HAMAP" id="MF_01161">
    <property type="entry name" value="tRNA_Ile_lys_synt"/>
    <property type="match status" value="1"/>
</dbReference>
<dbReference type="EC" id="6.3.4.19" evidence="7"/>
<keyword evidence="3 7" id="KW-0819">tRNA processing</keyword>
<comment type="caution">
    <text evidence="10">The sequence shown here is derived from an EMBL/GenBank/DDBJ whole genome shotgun (WGS) entry which is preliminary data.</text>
</comment>
<dbReference type="Gene3D" id="1.20.59.20">
    <property type="match status" value="1"/>
</dbReference>
<evidence type="ECO:0000256" key="1">
    <source>
        <dbReference type="ARBA" id="ARBA00022490"/>
    </source>
</evidence>
<evidence type="ECO:0000259" key="8">
    <source>
        <dbReference type="Pfam" id="PF01171"/>
    </source>
</evidence>
<feature type="domain" description="tRNA(Ile)-lysidine/2-thiocytidine synthase N-terminal" evidence="8">
    <location>
        <begin position="33"/>
        <end position="210"/>
    </location>
</feature>
<dbReference type="Proteomes" id="UP000317990">
    <property type="component" value="Unassembled WGS sequence"/>
</dbReference>
<keyword evidence="2 7" id="KW-0436">Ligase</keyword>
<dbReference type="Pfam" id="PF09179">
    <property type="entry name" value="TilS"/>
    <property type="match status" value="1"/>
</dbReference>
<feature type="binding site" evidence="7">
    <location>
        <begin position="38"/>
        <end position="43"/>
    </location>
    <ligand>
        <name>ATP</name>
        <dbReference type="ChEBI" id="CHEBI:30616"/>
    </ligand>
</feature>
<feature type="domain" description="tRNA(Ile)-lysidine synthase substrate-binding" evidence="9">
    <location>
        <begin position="259"/>
        <end position="324"/>
    </location>
</feature>
<evidence type="ECO:0000256" key="5">
    <source>
        <dbReference type="ARBA" id="ARBA00022840"/>
    </source>
</evidence>
<evidence type="ECO:0000256" key="3">
    <source>
        <dbReference type="ARBA" id="ARBA00022694"/>
    </source>
</evidence>
<comment type="subcellular location">
    <subcellularLocation>
        <location evidence="7">Cytoplasm</location>
    </subcellularLocation>
</comment>
<name>A0A524RQJ8_9CHRO</name>
<keyword evidence="1 7" id="KW-0963">Cytoplasm</keyword>
<evidence type="ECO:0000313" key="11">
    <source>
        <dbReference type="Proteomes" id="UP000317990"/>
    </source>
</evidence>
<proteinExistence type="inferred from homology"/>
<comment type="function">
    <text evidence="7">Ligates lysine onto the cytidine present at position 34 of the AUA codon-specific tRNA(Ile) that contains the anticodon CAU, in an ATP-dependent manner. Cytidine is converted to lysidine, thus changing the amino acid specificity of the tRNA from methionine to isoleucine.</text>
</comment>
<dbReference type="GO" id="GO:0006400">
    <property type="term" value="P:tRNA modification"/>
    <property type="evidence" value="ECO:0007669"/>
    <property type="project" value="UniProtKB-UniRule"/>
</dbReference>
<organism evidence="10 11">
    <name type="scientific">Aphanocapsa feldmannii 277cV</name>
    <dbReference type="NCBI Taxonomy" id="2507553"/>
    <lineage>
        <taxon>Bacteria</taxon>
        <taxon>Bacillati</taxon>
        <taxon>Cyanobacteriota</taxon>
        <taxon>Cyanophyceae</taxon>
        <taxon>Oscillatoriophycideae</taxon>
        <taxon>Chroococcales</taxon>
        <taxon>Microcystaceae</taxon>
        <taxon>Aphanocapsa</taxon>
    </lineage>
</organism>
<evidence type="ECO:0000256" key="6">
    <source>
        <dbReference type="ARBA" id="ARBA00048539"/>
    </source>
</evidence>
<evidence type="ECO:0000256" key="7">
    <source>
        <dbReference type="HAMAP-Rule" id="MF_01161"/>
    </source>
</evidence>
<sequence>MAAVAAAPWGPLHGRLHRLLLRRPELLPRGSRLLLAVSGGQDSLCLLQLLLELRRLHGWGELVVFHADHRWQPDSGERARRLGEHIRGLGLPFVLSTAAPSPRSEAAARDWRYEEAGRQALHHHCCQVVTGHTATDRAETMLFQLSRGCGPRGLASLRPRRSLAPGLGLVRPLLDVTREQTGRFCADRQLPVLTDPSNDDLRFSRNRIRQRVLKELLIINPRAVEHLAASAADLEADANLLDGLAAAALARIGTSAGELSRQGLGTLAPALASRCLIRWLAQQGVESIERRQLQTLQQLVAEAGNPGCLDLKDGYRCCVERQTLRVERLPH</sequence>
<reference evidence="10 11" key="1">
    <citation type="journal article" date="2019" name="mSystems">
        <title>Life at home and on the roam: Genomic adaptions reflect the dual lifestyle of an intracellular, facultative symbiont.</title>
        <authorList>
            <person name="Burgsdorf I."/>
        </authorList>
    </citation>
    <scope>NUCLEOTIDE SEQUENCE [LARGE SCALE GENOMIC DNA]</scope>
    <source>
        <strain evidence="10">277cV</strain>
    </source>
</reference>
<dbReference type="InterPro" id="IPR014729">
    <property type="entry name" value="Rossmann-like_a/b/a_fold"/>
</dbReference>
<dbReference type="Gene3D" id="3.40.50.620">
    <property type="entry name" value="HUPs"/>
    <property type="match status" value="1"/>
</dbReference>
<dbReference type="PANTHER" id="PTHR43033:SF1">
    <property type="entry name" value="TRNA(ILE)-LYSIDINE SYNTHASE-RELATED"/>
    <property type="match status" value="1"/>
</dbReference>
<gene>
    <name evidence="7 10" type="primary">tilS</name>
    <name evidence="10" type="ORF">ERJ67_01525</name>
</gene>
<protein>
    <recommendedName>
        <fullName evidence="7">tRNA(Ile)-lysidine synthase</fullName>
        <ecNumber evidence="7">6.3.4.19</ecNumber>
    </recommendedName>
    <alternativeName>
        <fullName evidence="7">tRNA(Ile)-2-lysyl-cytidine synthase</fullName>
    </alternativeName>
    <alternativeName>
        <fullName evidence="7">tRNA(Ile)-lysidine synthetase</fullName>
    </alternativeName>
</protein>
<dbReference type="GO" id="GO:0005524">
    <property type="term" value="F:ATP binding"/>
    <property type="evidence" value="ECO:0007669"/>
    <property type="project" value="UniProtKB-UniRule"/>
</dbReference>
<comment type="catalytic activity">
    <reaction evidence="6 7">
        <text>cytidine(34) in tRNA(Ile2) + L-lysine + ATP = lysidine(34) in tRNA(Ile2) + AMP + diphosphate + H(+)</text>
        <dbReference type="Rhea" id="RHEA:43744"/>
        <dbReference type="Rhea" id="RHEA-COMP:10625"/>
        <dbReference type="Rhea" id="RHEA-COMP:10670"/>
        <dbReference type="ChEBI" id="CHEBI:15378"/>
        <dbReference type="ChEBI" id="CHEBI:30616"/>
        <dbReference type="ChEBI" id="CHEBI:32551"/>
        <dbReference type="ChEBI" id="CHEBI:33019"/>
        <dbReference type="ChEBI" id="CHEBI:82748"/>
        <dbReference type="ChEBI" id="CHEBI:83665"/>
        <dbReference type="ChEBI" id="CHEBI:456215"/>
        <dbReference type="EC" id="6.3.4.19"/>
    </reaction>
</comment>
<dbReference type="EMBL" id="SRMO01000028">
    <property type="protein sequence ID" value="TGG94811.1"/>
    <property type="molecule type" value="Genomic_DNA"/>
</dbReference>
<dbReference type="InterPro" id="IPR012795">
    <property type="entry name" value="tRNA_Ile_lys_synt_N"/>
</dbReference>
<keyword evidence="4 7" id="KW-0547">Nucleotide-binding</keyword>
<dbReference type="CDD" id="cd01992">
    <property type="entry name" value="TilS_N"/>
    <property type="match status" value="1"/>
</dbReference>
<evidence type="ECO:0000259" key="9">
    <source>
        <dbReference type="Pfam" id="PF09179"/>
    </source>
</evidence>
<dbReference type="GO" id="GO:0005737">
    <property type="term" value="C:cytoplasm"/>
    <property type="evidence" value="ECO:0007669"/>
    <property type="project" value="UniProtKB-SubCell"/>
</dbReference>
<dbReference type="Pfam" id="PF01171">
    <property type="entry name" value="ATP_bind_3"/>
    <property type="match status" value="1"/>
</dbReference>
<dbReference type="SUPFAM" id="SSF82829">
    <property type="entry name" value="MesJ substrate recognition domain-like"/>
    <property type="match status" value="1"/>
</dbReference>
<dbReference type="SUPFAM" id="SSF52402">
    <property type="entry name" value="Adenine nucleotide alpha hydrolases-like"/>
    <property type="match status" value="1"/>
</dbReference>
<dbReference type="PANTHER" id="PTHR43033">
    <property type="entry name" value="TRNA(ILE)-LYSIDINE SYNTHASE-RELATED"/>
    <property type="match status" value="1"/>
</dbReference>
<comment type="domain">
    <text evidence="7">The N-terminal region contains the highly conserved SGGXDS motif, predicted to be a P-loop motif involved in ATP binding.</text>
</comment>
<dbReference type="InterPro" id="IPR015262">
    <property type="entry name" value="tRNA_Ile_lys_synt_subst-bd"/>
</dbReference>
<evidence type="ECO:0000256" key="2">
    <source>
        <dbReference type="ARBA" id="ARBA00022598"/>
    </source>
</evidence>
<keyword evidence="5 7" id="KW-0067">ATP-binding</keyword>